<dbReference type="EMBL" id="JAWZYT010007122">
    <property type="protein sequence ID" value="KAK4287051.1"/>
    <property type="molecule type" value="Genomic_DNA"/>
</dbReference>
<organism evidence="2 3">
    <name type="scientific">Petrolisthes manimaculis</name>
    <dbReference type="NCBI Taxonomy" id="1843537"/>
    <lineage>
        <taxon>Eukaryota</taxon>
        <taxon>Metazoa</taxon>
        <taxon>Ecdysozoa</taxon>
        <taxon>Arthropoda</taxon>
        <taxon>Crustacea</taxon>
        <taxon>Multicrustacea</taxon>
        <taxon>Malacostraca</taxon>
        <taxon>Eumalacostraca</taxon>
        <taxon>Eucarida</taxon>
        <taxon>Decapoda</taxon>
        <taxon>Pleocyemata</taxon>
        <taxon>Anomura</taxon>
        <taxon>Galatheoidea</taxon>
        <taxon>Porcellanidae</taxon>
        <taxon>Petrolisthes</taxon>
    </lineage>
</organism>
<dbReference type="AlphaFoldDB" id="A0AAE1ND30"/>
<protein>
    <submittedName>
        <fullName evidence="2">Uncharacterized protein</fullName>
    </submittedName>
</protein>
<evidence type="ECO:0000313" key="2">
    <source>
        <dbReference type="EMBL" id="KAK4287051.1"/>
    </source>
</evidence>
<accession>A0AAE1ND30</accession>
<proteinExistence type="predicted"/>
<feature type="compositionally biased region" description="Basic and acidic residues" evidence="1">
    <location>
        <begin position="1"/>
        <end position="20"/>
    </location>
</feature>
<feature type="compositionally biased region" description="Basic and acidic residues" evidence="1">
    <location>
        <begin position="44"/>
        <end position="54"/>
    </location>
</feature>
<feature type="region of interest" description="Disordered" evidence="1">
    <location>
        <begin position="1"/>
        <end position="86"/>
    </location>
</feature>
<keyword evidence="3" id="KW-1185">Reference proteome</keyword>
<dbReference type="Proteomes" id="UP001292094">
    <property type="component" value="Unassembled WGS sequence"/>
</dbReference>
<feature type="compositionally biased region" description="Basic and acidic residues" evidence="1">
    <location>
        <begin position="26"/>
        <end position="38"/>
    </location>
</feature>
<feature type="compositionally biased region" description="Basic and acidic residues" evidence="1">
    <location>
        <begin position="63"/>
        <end position="86"/>
    </location>
</feature>
<comment type="caution">
    <text evidence="2">The sequence shown here is derived from an EMBL/GenBank/DDBJ whole genome shotgun (WGS) entry which is preliminary data.</text>
</comment>
<name>A0AAE1ND30_9EUCA</name>
<reference evidence="2" key="1">
    <citation type="submission" date="2023-11" db="EMBL/GenBank/DDBJ databases">
        <title>Genome assemblies of two species of porcelain crab, Petrolisthes cinctipes and Petrolisthes manimaculis (Anomura: Porcellanidae).</title>
        <authorList>
            <person name="Angst P."/>
        </authorList>
    </citation>
    <scope>NUCLEOTIDE SEQUENCE</scope>
    <source>
        <strain evidence="2">PB745_02</strain>
        <tissue evidence="2">Gill</tissue>
    </source>
</reference>
<sequence>MEGEGRDELRNVSGKGKDGRGGGVDEDGRGEGVDEDGRGGGVDEDGRGETRRGEYGVCVYIDVRGEARMEEEGRGEERRLKTSRDG</sequence>
<gene>
    <name evidence="2" type="ORF">Pmani_039866</name>
</gene>
<evidence type="ECO:0000256" key="1">
    <source>
        <dbReference type="SAM" id="MobiDB-lite"/>
    </source>
</evidence>
<evidence type="ECO:0000313" key="3">
    <source>
        <dbReference type="Proteomes" id="UP001292094"/>
    </source>
</evidence>